<comment type="caution">
    <text evidence="3">The sequence shown here is derived from an EMBL/GenBank/DDBJ whole genome shotgun (WGS) entry which is preliminary data.</text>
</comment>
<dbReference type="Proteomes" id="UP000016568">
    <property type="component" value="Unassembled WGS sequence"/>
</dbReference>
<dbReference type="GO" id="GO:0003677">
    <property type="term" value="F:DNA binding"/>
    <property type="evidence" value="ECO:0007669"/>
    <property type="project" value="InterPro"/>
</dbReference>
<gene>
    <name evidence="3" type="ORF">NT2_12_00980</name>
</gene>
<sequence length="129" mass="14856">MADFCSAVDRCPLRWPDAPGRGDLREHRIGRLADTAYRNQANEKWFKVQSRIHRKKPRGKPMPEQIRRGNATKSKVRAQVEHVLAQQKAKMALFIRTIGIKRAEAKIALANLAYNMNRLIFHERRAANG</sequence>
<dbReference type="Pfam" id="PF01609">
    <property type="entry name" value="DDE_Tnp_1"/>
    <property type="match status" value="1"/>
</dbReference>
<evidence type="ECO:0000313" key="3">
    <source>
        <dbReference type="EMBL" id="GAD50834.1"/>
    </source>
</evidence>
<evidence type="ECO:0000313" key="4">
    <source>
        <dbReference type="Proteomes" id="UP000016568"/>
    </source>
</evidence>
<name>U2ZZP0_9SPHN</name>
<proteinExistence type="predicted"/>
<dbReference type="GO" id="GO:0006313">
    <property type="term" value="P:DNA transposition"/>
    <property type="evidence" value="ECO:0007669"/>
    <property type="project" value="InterPro"/>
</dbReference>
<reference evidence="3 4" key="1">
    <citation type="submission" date="2013-09" db="EMBL/GenBank/DDBJ databases">
        <title>Whole genome shotgun sequence of Novosphingobium tardaugens NBRC 16725.</title>
        <authorList>
            <person name="Isaki S."/>
            <person name="Hosoyama A."/>
            <person name="Tsuchikane K."/>
            <person name="Katsumata H."/>
            <person name="Ando Y."/>
            <person name="Yamazaki S."/>
            <person name="Fujita N."/>
        </authorList>
    </citation>
    <scope>NUCLEOTIDE SEQUENCE [LARGE SCALE GENOMIC DNA]</scope>
    <source>
        <strain evidence="3 4">NBRC 16725</strain>
    </source>
</reference>
<dbReference type="InterPro" id="IPR002559">
    <property type="entry name" value="Transposase_11"/>
</dbReference>
<dbReference type="eggNOG" id="COG3039">
    <property type="taxonomic scope" value="Bacteria"/>
</dbReference>
<keyword evidence="4" id="KW-1185">Reference proteome</keyword>
<dbReference type="EMBL" id="BASZ01000012">
    <property type="protein sequence ID" value="GAD50834.1"/>
    <property type="molecule type" value="Genomic_DNA"/>
</dbReference>
<evidence type="ECO:0000256" key="1">
    <source>
        <dbReference type="SAM" id="MobiDB-lite"/>
    </source>
</evidence>
<dbReference type="AlphaFoldDB" id="U2ZZP0"/>
<protein>
    <recommendedName>
        <fullName evidence="2">Transposase IS4-like domain-containing protein</fullName>
    </recommendedName>
</protein>
<organism evidence="3 4">
    <name type="scientific">Caenibius tardaugens NBRC 16725</name>
    <dbReference type="NCBI Taxonomy" id="1219035"/>
    <lineage>
        <taxon>Bacteria</taxon>
        <taxon>Pseudomonadati</taxon>
        <taxon>Pseudomonadota</taxon>
        <taxon>Alphaproteobacteria</taxon>
        <taxon>Sphingomonadales</taxon>
        <taxon>Erythrobacteraceae</taxon>
        <taxon>Caenibius</taxon>
    </lineage>
</organism>
<feature type="region of interest" description="Disordered" evidence="1">
    <location>
        <begin position="51"/>
        <end position="75"/>
    </location>
</feature>
<evidence type="ECO:0000259" key="2">
    <source>
        <dbReference type="Pfam" id="PF01609"/>
    </source>
</evidence>
<dbReference type="GO" id="GO:0004803">
    <property type="term" value="F:transposase activity"/>
    <property type="evidence" value="ECO:0007669"/>
    <property type="project" value="InterPro"/>
</dbReference>
<accession>U2ZZP0</accession>
<feature type="domain" description="Transposase IS4-like" evidence="2">
    <location>
        <begin position="32"/>
        <end position="116"/>
    </location>
</feature>